<evidence type="ECO:0000313" key="3">
    <source>
        <dbReference type="EMBL" id="PKR58409.1"/>
    </source>
</evidence>
<feature type="compositionally biased region" description="Polar residues" evidence="1">
    <location>
        <begin position="170"/>
        <end position="186"/>
    </location>
</feature>
<dbReference type="InterPro" id="IPR011083">
    <property type="entry name" value="Phage_tail_collar_dom"/>
</dbReference>
<dbReference type="Gene3D" id="3.90.1340.10">
    <property type="entry name" value="Phage tail collar domain"/>
    <property type="match status" value="1"/>
</dbReference>
<dbReference type="Pfam" id="PF07484">
    <property type="entry name" value="Collar"/>
    <property type="match status" value="1"/>
</dbReference>
<comment type="caution">
    <text evidence="3">The sequence shown here is derived from an EMBL/GenBank/DDBJ whole genome shotgun (WGS) entry which is preliminary data.</text>
</comment>
<proteinExistence type="predicted"/>
<dbReference type="AlphaFoldDB" id="A0A2N3L6F2"/>
<accession>A0A2N3L6F2</accession>
<sequence length="200" mass="20935">MRMQCLSPVESEVLNVVLAADIVPNRIDDTQLLQALESLFGGGGSGGAVPVATVLSFAGSSAPDGFMLCDGAELLASEYADLFATIGTTYGAGQAPGSFKLPDMRGRTPIGAGQGDGLTDRVIGVADGEETHQLTVDEMPEHDHAYDIRNMATGIGSSGYEVHPKPANTEPDSAQSRMTGGDQPHNNMQPFLVVNYIIKV</sequence>
<name>A0A2N3L6F2_9PROT</name>
<dbReference type="EMBL" id="NXGX01000004">
    <property type="protein sequence ID" value="PKR58409.1"/>
    <property type="molecule type" value="Genomic_DNA"/>
</dbReference>
<organism evidence="3 4">
    <name type="scientific">Thalassospira lohafexi</name>
    <dbReference type="NCBI Taxonomy" id="744227"/>
    <lineage>
        <taxon>Bacteria</taxon>
        <taxon>Pseudomonadati</taxon>
        <taxon>Pseudomonadota</taxon>
        <taxon>Alphaproteobacteria</taxon>
        <taxon>Rhodospirillales</taxon>
        <taxon>Thalassospiraceae</taxon>
        <taxon>Thalassospira</taxon>
    </lineage>
</organism>
<feature type="domain" description="Phage tail collar" evidence="2">
    <location>
        <begin position="53"/>
        <end position="109"/>
    </location>
</feature>
<evidence type="ECO:0000256" key="1">
    <source>
        <dbReference type="SAM" id="MobiDB-lite"/>
    </source>
</evidence>
<evidence type="ECO:0000259" key="2">
    <source>
        <dbReference type="Pfam" id="PF07484"/>
    </source>
</evidence>
<feature type="region of interest" description="Disordered" evidence="1">
    <location>
        <begin position="162"/>
        <end position="186"/>
    </location>
</feature>
<reference evidence="3 4" key="1">
    <citation type="submission" date="2017-09" db="EMBL/GenBank/DDBJ databases">
        <title>Biodiversity and function of Thalassospira species in the particle-attached aromatic-hydrocarbon-degrading consortia from the surface seawater of the China South Sea.</title>
        <authorList>
            <person name="Dong C."/>
            <person name="Lai Q."/>
            <person name="Shao Z."/>
        </authorList>
    </citation>
    <scope>NUCLEOTIDE SEQUENCE [LARGE SCALE GENOMIC DNA]</scope>
    <source>
        <strain evidence="3 4">139Z-12</strain>
    </source>
</reference>
<evidence type="ECO:0000313" key="4">
    <source>
        <dbReference type="Proteomes" id="UP000233332"/>
    </source>
</evidence>
<keyword evidence="4" id="KW-1185">Reference proteome</keyword>
<dbReference type="Proteomes" id="UP000233332">
    <property type="component" value="Unassembled WGS sequence"/>
</dbReference>
<protein>
    <recommendedName>
        <fullName evidence="2">Phage tail collar domain-containing protein</fullName>
    </recommendedName>
</protein>
<dbReference type="InterPro" id="IPR037053">
    <property type="entry name" value="Phage_tail_collar_dom_sf"/>
</dbReference>
<dbReference type="SUPFAM" id="SSF88874">
    <property type="entry name" value="Receptor-binding domain of short tail fibre protein gp12"/>
    <property type="match status" value="1"/>
</dbReference>
<dbReference type="CDD" id="cd22641">
    <property type="entry name" value="C24-like"/>
    <property type="match status" value="1"/>
</dbReference>
<gene>
    <name evidence="3" type="ORF">COO92_11775</name>
</gene>